<feature type="non-terminal residue" evidence="1">
    <location>
        <position position="1"/>
    </location>
</feature>
<gene>
    <name evidence="1" type="ORF">BYL167_LOCUS28767</name>
</gene>
<accession>A0A8S2UDS1</accession>
<comment type="caution">
    <text evidence="1">The sequence shown here is derived from an EMBL/GenBank/DDBJ whole genome shotgun (WGS) entry which is preliminary data.</text>
</comment>
<proteinExistence type="predicted"/>
<reference evidence="1" key="1">
    <citation type="submission" date="2021-02" db="EMBL/GenBank/DDBJ databases">
        <authorList>
            <person name="Nowell W R."/>
        </authorList>
    </citation>
    <scope>NUCLEOTIDE SEQUENCE</scope>
</reference>
<evidence type="ECO:0000313" key="2">
    <source>
        <dbReference type="Proteomes" id="UP000681967"/>
    </source>
</evidence>
<sequence>NEFVSKYASFDDDDESVDDGELIINSGRSRVTVPVRLCQ</sequence>
<evidence type="ECO:0000313" key="1">
    <source>
        <dbReference type="EMBL" id="CAF4332779.1"/>
    </source>
</evidence>
<dbReference type="EMBL" id="CAJOBH010041796">
    <property type="protein sequence ID" value="CAF4332779.1"/>
    <property type="molecule type" value="Genomic_DNA"/>
</dbReference>
<dbReference type="Proteomes" id="UP000681967">
    <property type="component" value="Unassembled WGS sequence"/>
</dbReference>
<name>A0A8S2UDS1_9BILA</name>
<dbReference type="AlphaFoldDB" id="A0A8S2UDS1"/>
<organism evidence="1 2">
    <name type="scientific">Rotaria magnacalcarata</name>
    <dbReference type="NCBI Taxonomy" id="392030"/>
    <lineage>
        <taxon>Eukaryota</taxon>
        <taxon>Metazoa</taxon>
        <taxon>Spiralia</taxon>
        <taxon>Gnathifera</taxon>
        <taxon>Rotifera</taxon>
        <taxon>Eurotatoria</taxon>
        <taxon>Bdelloidea</taxon>
        <taxon>Philodinida</taxon>
        <taxon>Philodinidae</taxon>
        <taxon>Rotaria</taxon>
    </lineage>
</organism>
<protein>
    <submittedName>
        <fullName evidence="1">Uncharacterized protein</fullName>
    </submittedName>
</protein>